<dbReference type="PANTHER" id="PTHR23138:SF94">
    <property type="entry name" value="RAN BINDING PROTEIN 1"/>
    <property type="match status" value="1"/>
</dbReference>
<evidence type="ECO:0000256" key="8">
    <source>
        <dbReference type="ARBA" id="ARBA00081162"/>
    </source>
</evidence>
<comment type="subunit">
    <text evidence="6">Interacts with RAN (via C-terminus of GTP-bound form) but not with GDP-bound RAN. Identified in a complex composed of RAN, RANGAP1 and RANBP1. Identified in a complex that contains TNPO1, RAN and RANBP1. Identified in a complex that contains CSE1L, KPNA2, RAN and RANBP1. Identified in a complex with nucleotide-free RAN and RCC1.</text>
</comment>
<gene>
    <name evidence="10" type="ORF">RN001_010816</name>
</gene>
<reference evidence="11" key="1">
    <citation type="submission" date="2023-01" db="EMBL/GenBank/DDBJ databases">
        <title>Key to firefly adult light organ development and bioluminescence: homeobox transcription factors regulate luciferase expression and transportation to peroxisome.</title>
        <authorList>
            <person name="Fu X."/>
        </authorList>
    </citation>
    <scope>NUCLEOTIDE SEQUENCE [LARGE SCALE GENOMIC DNA]</scope>
</reference>
<dbReference type="CDD" id="cd13179">
    <property type="entry name" value="RanBD_RanBP1"/>
    <property type="match status" value="1"/>
</dbReference>
<dbReference type="SUPFAM" id="SSF50729">
    <property type="entry name" value="PH domain-like"/>
    <property type="match status" value="1"/>
</dbReference>
<dbReference type="Pfam" id="PF00638">
    <property type="entry name" value="Ran_BP1"/>
    <property type="match status" value="1"/>
</dbReference>
<dbReference type="EMBL" id="JARPUR010000004">
    <property type="protein sequence ID" value="KAK4878310.1"/>
    <property type="molecule type" value="Genomic_DNA"/>
</dbReference>
<dbReference type="PROSITE" id="PS50196">
    <property type="entry name" value="RANBD1"/>
    <property type="match status" value="1"/>
</dbReference>
<dbReference type="GO" id="GO:0005096">
    <property type="term" value="F:GTPase activator activity"/>
    <property type="evidence" value="ECO:0007669"/>
    <property type="project" value="UniProtKB-KW"/>
</dbReference>
<evidence type="ECO:0000256" key="2">
    <source>
        <dbReference type="ARBA" id="ARBA00022553"/>
    </source>
</evidence>
<keyword evidence="1" id="KW-0343">GTPase activation</keyword>
<comment type="function">
    <text evidence="4">Plays a role in RAN-dependent nucleocytoplasmic transport. Alleviates the TNPO1-dependent inhibition of RAN GTPase activity and mediates the dissociation of RAN from proteins involved in transport into the nucleus. Induces a conformation change in the complex formed by XPO1 and RAN that triggers the release of the nuclear export signal of cargo proteins. Promotes the disassembly of the complex formed by RAN and importin beta. Promotes dissociation of RAN from a complex with KPNA2 and CSE1L. Required for normal mitotic spindle assembly and normal progress through mitosis via its effect on RAN. Does not increase the RAN GTPase activity by itself, but increases GTP hydrolysis mediated by RANGAP1. Inhibits RCC1-dependent exchange of RAN-bound GDP by GTP.</text>
</comment>
<keyword evidence="2" id="KW-0597">Phosphoprotein</keyword>
<dbReference type="AlphaFoldDB" id="A0AAN7SQH9"/>
<comment type="similarity">
    <text evidence="5">Belongs to the RANBP1 family.</text>
</comment>
<dbReference type="InterPro" id="IPR045256">
    <property type="entry name" value="RanBP1_RanBD"/>
</dbReference>
<protein>
    <recommendedName>
        <fullName evidence="7">Ran-specific GTPase-activating protein</fullName>
    </recommendedName>
    <alternativeName>
        <fullName evidence="8">Ran-binding protein 1</fullName>
    </alternativeName>
</protein>
<dbReference type="Proteomes" id="UP001353858">
    <property type="component" value="Unassembled WGS sequence"/>
</dbReference>
<evidence type="ECO:0000256" key="3">
    <source>
        <dbReference type="ARBA" id="ARBA00022990"/>
    </source>
</evidence>
<dbReference type="InterPro" id="IPR000156">
    <property type="entry name" value="Ran_bind_dom"/>
</dbReference>
<dbReference type="GO" id="GO:0005737">
    <property type="term" value="C:cytoplasm"/>
    <property type="evidence" value="ECO:0007669"/>
    <property type="project" value="TreeGrafter"/>
</dbReference>
<accession>A0AAN7SQH9</accession>
<dbReference type="InterPro" id="IPR045255">
    <property type="entry name" value="RanBP1-like"/>
</dbReference>
<proteinExistence type="inferred from homology"/>
<dbReference type="SMART" id="SM00160">
    <property type="entry name" value="RanBD"/>
    <property type="match status" value="1"/>
</dbReference>
<dbReference type="FunFam" id="2.30.29.30:FF:000824">
    <property type="entry name" value="Ran-specific GTPase-activating protein"/>
    <property type="match status" value="1"/>
</dbReference>
<keyword evidence="3" id="KW-0007">Acetylation</keyword>
<evidence type="ECO:0000256" key="7">
    <source>
        <dbReference type="ARBA" id="ARBA00067380"/>
    </source>
</evidence>
<dbReference type="PANTHER" id="PTHR23138">
    <property type="entry name" value="RAN BINDING PROTEIN"/>
    <property type="match status" value="1"/>
</dbReference>
<evidence type="ECO:0000313" key="10">
    <source>
        <dbReference type="EMBL" id="KAK4878310.1"/>
    </source>
</evidence>
<dbReference type="GO" id="GO:0005643">
    <property type="term" value="C:nuclear pore"/>
    <property type="evidence" value="ECO:0007669"/>
    <property type="project" value="TreeGrafter"/>
</dbReference>
<evidence type="ECO:0000256" key="1">
    <source>
        <dbReference type="ARBA" id="ARBA00022468"/>
    </source>
</evidence>
<dbReference type="Gene3D" id="2.30.29.30">
    <property type="entry name" value="Pleckstrin-homology domain (PH domain)/Phosphotyrosine-binding domain (PTB)"/>
    <property type="match status" value="1"/>
</dbReference>
<sequence length="197" mass="22856">MTEAIEKSRDRTLSDSEIDPHFEPIISLPEVKVVVDENEELLWKVRAKLYRFDSLSVDGPEWKERGTGEVKFLQNKESNTVRIVMRRDKTFKVCANHFITPSMELKPSTGNDKAFVYTVFGDFADETIKSECLAIKFGSVEHAALFKDKFYECRDLVQRKCELYIDRDTSLKKSQENDVTEKLRELNVSTNDSDEEK</sequence>
<dbReference type="InterPro" id="IPR011993">
    <property type="entry name" value="PH-like_dom_sf"/>
</dbReference>
<feature type="domain" description="RanBD1" evidence="9">
    <location>
        <begin position="21"/>
        <end position="159"/>
    </location>
</feature>
<evidence type="ECO:0000256" key="6">
    <source>
        <dbReference type="ARBA" id="ARBA00066150"/>
    </source>
</evidence>
<organism evidence="10 11">
    <name type="scientific">Aquatica leii</name>
    <dbReference type="NCBI Taxonomy" id="1421715"/>
    <lineage>
        <taxon>Eukaryota</taxon>
        <taxon>Metazoa</taxon>
        <taxon>Ecdysozoa</taxon>
        <taxon>Arthropoda</taxon>
        <taxon>Hexapoda</taxon>
        <taxon>Insecta</taxon>
        <taxon>Pterygota</taxon>
        <taxon>Neoptera</taxon>
        <taxon>Endopterygota</taxon>
        <taxon>Coleoptera</taxon>
        <taxon>Polyphaga</taxon>
        <taxon>Elateriformia</taxon>
        <taxon>Elateroidea</taxon>
        <taxon>Lampyridae</taxon>
        <taxon>Luciolinae</taxon>
        <taxon>Aquatica</taxon>
    </lineage>
</organism>
<evidence type="ECO:0000259" key="9">
    <source>
        <dbReference type="PROSITE" id="PS50196"/>
    </source>
</evidence>
<dbReference type="GO" id="GO:0006913">
    <property type="term" value="P:nucleocytoplasmic transport"/>
    <property type="evidence" value="ECO:0007669"/>
    <property type="project" value="InterPro"/>
</dbReference>
<evidence type="ECO:0000256" key="5">
    <source>
        <dbReference type="ARBA" id="ARBA00061276"/>
    </source>
</evidence>
<evidence type="ECO:0000313" key="11">
    <source>
        <dbReference type="Proteomes" id="UP001353858"/>
    </source>
</evidence>
<evidence type="ECO:0000256" key="4">
    <source>
        <dbReference type="ARBA" id="ARBA00056716"/>
    </source>
</evidence>
<keyword evidence="11" id="KW-1185">Reference proteome</keyword>
<name>A0AAN7SQH9_9COLE</name>
<comment type="caution">
    <text evidence="10">The sequence shown here is derived from an EMBL/GenBank/DDBJ whole genome shotgun (WGS) entry which is preliminary data.</text>
</comment>